<evidence type="ECO:0000313" key="1">
    <source>
        <dbReference type="EMBL" id="OMD32201.1"/>
    </source>
</evidence>
<comment type="caution">
    <text evidence="1">The sequence shown here is derived from an EMBL/GenBank/DDBJ whole genome shotgun (WGS) entry which is preliminary data.</text>
</comment>
<dbReference type="RefSeq" id="WP_036679399.1">
    <property type="nucleotide sequence ID" value="NZ_MKQP01000018.1"/>
</dbReference>
<accession>A0A1R0XBA1</accession>
<dbReference type="Proteomes" id="UP000187465">
    <property type="component" value="Unassembled WGS sequence"/>
</dbReference>
<sequence length="90" mass="10613">MSKQDEIQFVKDLAELYVRRRNEWSCAIDQVLETEITAANNQVMSSVENFYLADRHQQKASGRWDQMVEFVRLLPNDLKGLVLQEIDRIK</sequence>
<protein>
    <submittedName>
        <fullName evidence="1">Uncharacterized protein</fullName>
    </submittedName>
</protein>
<dbReference type="EMBL" id="MKQP01000018">
    <property type="protein sequence ID" value="OMD32201.1"/>
    <property type="molecule type" value="Genomic_DNA"/>
</dbReference>
<reference evidence="1 2" key="1">
    <citation type="submission" date="2016-10" db="EMBL/GenBank/DDBJ databases">
        <title>Paenibacillus species isolates.</title>
        <authorList>
            <person name="Beno S.M."/>
        </authorList>
    </citation>
    <scope>NUCLEOTIDE SEQUENCE [LARGE SCALE GENOMIC DNA]</scope>
    <source>
        <strain evidence="1 2">FSL H7-0604</strain>
    </source>
</reference>
<organism evidence="1 2">
    <name type="scientific">Paenibacillus odorifer</name>
    <dbReference type="NCBI Taxonomy" id="189426"/>
    <lineage>
        <taxon>Bacteria</taxon>
        <taxon>Bacillati</taxon>
        <taxon>Bacillota</taxon>
        <taxon>Bacilli</taxon>
        <taxon>Bacillales</taxon>
        <taxon>Paenibacillaceae</taxon>
        <taxon>Paenibacillus</taxon>
    </lineage>
</organism>
<evidence type="ECO:0000313" key="2">
    <source>
        <dbReference type="Proteomes" id="UP000187465"/>
    </source>
</evidence>
<name>A0A1R0XBA1_9BACL</name>
<dbReference type="AlphaFoldDB" id="A0A1R0XBA1"/>
<proteinExistence type="predicted"/>
<gene>
    <name evidence="1" type="ORF">BJP51_16620</name>
</gene>